<feature type="transmembrane region" description="Helical" evidence="1">
    <location>
        <begin position="6"/>
        <end position="27"/>
    </location>
</feature>
<dbReference type="EMBL" id="FQVO01000001">
    <property type="protein sequence ID" value="SHE42057.1"/>
    <property type="molecule type" value="Genomic_DNA"/>
</dbReference>
<evidence type="ECO:0000256" key="1">
    <source>
        <dbReference type="SAM" id="Phobius"/>
    </source>
</evidence>
<sequence>MKNISIVILIINILLYFDIVRENLIIINCDYRHKKLIDYSISLKTPNFLNMKKLIFTVFIFTVITGCTKSETQYIDQDNKRQSVNNRDSDTINTLQQRSDTLQNQDNLKNVPTDNE</sequence>
<keyword evidence="1" id="KW-0472">Membrane</keyword>
<proteinExistence type="predicted"/>
<protein>
    <submittedName>
        <fullName evidence="2">Uncharacterized protein</fullName>
    </submittedName>
</protein>
<keyword evidence="1" id="KW-1133">Transmembrane helix</keyword>
<reference evidence="3" key="1">
    <citation type="submission" date="2016-11" db="EMBL/GenBank/DDBJ databases">
        <authorList>
            <person name="Varghese N."/>
            <person name="Submissions S."/>
        </authorList>
    </citation>
    <scope>NUCLEOTIDE SEQUENCE [LARGE SCALE GENOMIC DNA]</scope>
    <source>
        <strain evidence="3">DSM 26898</strain>
    </source>
</reference>
<keyword evidence="1" id="KW-0812">Transmembrane</keyword>
<evidence type="ECO:0000313" key="3">
    <source>
        <dbReference type="Proteomes" id="UP000184236"/>
    </source>
</evidence>
<keyword evidence="3" id="KW-1185">Reference proteome</keyword>
<name>A0A1M4TCT6_9FLAO</name>
<dbReference type="AlphaFoldDB" id="A0A1M4TCT6"/>
<accession>A0A1M4TCT6</accession>
<organism evidence="2 3">
    <name type="scientific">Chryseobacterium takakiae</name>
    <dbReference type="NCBI Taxonomy" id="1302685"/>
    <lineage>
        <taxon>Bacteria</taxon>
        <taxon>Pseudomonadati</taxon>
        <taxon>Bacteroidota</taxon>
        <taxon>Flavobacteriia</taxon>
        <taxon>Flavobacteriales</taxon>
        <taxon>Weeksellaceae</taxon>
        <taxon>Chryseobacterium group</taxon>
        <taxon>Chryseobacterium</taxon>
    </lineage>
</organism>
<gene>
    <name evidence="2" type="ORF">SAMN05444408_101315</name>
</gene>
<dbReference type="Proteomes" id="UP000184236">
    <property type="component" value="Unassembled WGS sequence"/>
</dbReference>
<evidence type="ECO:0000313" key="2">
    <source>
        <dbReference type="EMBL" id="SHE42057.1"/>
    </source>
</evidence>
<dbReference type="STRING" id="1302685.SAMN05444408_101315"/>